<proteinExistence type="predicted"/>
<dbReference type="EMBL" id="RXIA01000034">
    <property type="protein sequence ID" value="RVU70037.1"/>
    <property type="molecule type" value="Genomic_DNA"/>
</dbReference>
<organism evidence="2 3">
    <name type="scientific">Lactobacillus xujianguonis</name>
    <dbReference type="NCBI Taxonomy" id="2495899"/>
    <lineage>
        <taxon>Bacteria</taxon>
        <taxon>Bacillati</taxon>
        <taxon>Bacillota</taxon>
        <taxon>Bacilli</taxon>
        <taxon>Lactobacillales</taxon>
        <taxon>Lactobacillaceae</taxon>
        <taxon>Lactobacillus</taxon>
    </lineage>
</organism>
<comment type="caution">
    <text evidence="2">The sequence shown here is derived from an EMBL/GenBank/DDBJ whole genome shotgun (WGS) entry which is preliminary data.</text>
</comment>
<sequence length="415" mass="45510">MADGKVVGPFEHTRDVNVIMTVVHPRPVIGLGNLLILNLAEAATLNKTKPKDVAPASADDTPQGSQPKNNDSTNTQAGSNDQGSAPKSRAFSNVLSNSDRMNGLLLRKVDTATGSMYREYSNLDAVEVDYAKGTPVYKKAAAYFAQDNHSDRVAVLDYPKDKLEDSLKNFWTFNWTFAIFSENKFSDETVLASNIFEANQDHFLVLQTDDLGTFNPYYGQNFTIGLDHDLDEPMDAAFVGAIATLPVGSTTWKFKALKGITPDEVTVAERAGMDSAHTIGYIISDGRPETSEGFTLSGEYIDLLHGEIWVKTYVGSDLVDLLHKNNKIPYDAEGIRMIKSTIESRLLDAYNRGIIQEIGETGKGDYVVTTTPREEQSLQDKSKRHYGGASFTYHASSAIHTITVNGVVNSDTIMS</sequence>
<keyword evidence="3" id="KW-1185">Reference proteome</keyword>
<evidence type="ECO:0000313" key="3">
    <source>
        <dbReference type="Proteomes" id="UP000288291"/>
    </source>
</evidence>
<dbReference type="Pfam" id="PF11863">
    <property type="entry name" value="DUF3383"/>
    <property type="match status" value="1"/>
</dbReference>
<name>A0A437ST66_9LACO</name>
<gene>
    <name evidence="2" type="ORF">EJK17_09765</name>
</gene>
<dbReference type="Proteomes" id="UP000288291">
    <property type="component" value="Unassembled WGS sequence"/>
</dbReference>
<dbReference type="AlphaFoldDB" id="A0A437ST66"/>
<feature type="region of interest" description="Disordered" evidence="1">
    <location>
        <begin position="49"/>
        <end position="90"/>
    </location>
</feature>
<dbReference type="InterPro" id="IPR021808">
    <property type="entry name" value="DUF3383"/>
</dbReference>
<evidence type="ECO:0000313" key="2">
    <source>
        <dbReference type="EMBL" id="RVU70037.1"/>
    </source>
</evidence>
<protein>
    <submittedName>
        <fullName evidence="2">DUF3383 family protein</fullName>
    </submittedName>
</protein>
<feature type="compositionally biased region" description="Polar residues" evidence="1">
    <location>
        <begin position="60"/>
        <end position="90"/>
    </location>
</feature>
<evidence type="ECO:0000256" key="1">
    <source>
        <dbReference type="SAM" id="MobiDB-lite"/>
    </source>
</evidence>
<reference evidence="2 3" key="1">
    <citation type="submission" date="2018-12" db="EMBL/GenBank/DDBJ databases">
        <authorList>
            <person name="Meng J."/>
        </authorList>
    </citation>
    <scope>NUCLEOTIDE SEQUENCE [LARGE SCALE GENOMIC DNA]</scope>
    <source>
        <strain evidence="2 3">HT111-2</strain>
    </source>
</reference>
<accession>A0A437ST66</accession>